<feature type="compositionally biased region" description="Polar residues" evidence="6">
    <location>
        <begin position="198"/>
        <end position="211"/>
    </location>
</feature>
<dbReference type="InterPro" id="IPR029197">
    <property type="entry name" value="CKAP2_C"/>
</dbReference>
<dbReference type="EMBL" id="AFYH01135129">
    <property type="status" value="NOT_ANNOTATED_CDS"/>
    <property type="molecule type" value="Genomic_DNA"/>
</dbReference>
<dbReference type="PANTHER" id="PTHR16076">
    <property type="entry name" value="CYTOSKELETON ASSOCIATED PROTEIN 2-RELATED"/>
    <property type="match status" value="1"/>
</dbReference>
<keyword evidence="4" id="KW-0597">Phosphoprotein</keyword>
<evidence type="ECO:0000256" key="4">
    <source>
        <dbReference type="ARBA" id="ARBA00022553"/>
    </source>
</evidence>
<dbReference type="EMBL" id="AFYH01135127">
    <property type="status" value="NOT_ANNOTATED_CDS"/>
    <property type="molecule type" value="Genomic_DNA"/>
</dbReference>
<reference evidence="9" key="1">
    <citation type="submission" date="2011-08" db="EMBL/GenBank/DDBJ databases">
        <title>The draft genome of Latimeria chalumnae.</title>
        <authorList>
            <person name="Di Palma F."/>
            <person name="Alfoldi J."/>
            <person name="Johnson J."/>
            <person name="Berlin A."/>
            <person name="Gnerre S."/>
            <person name="Jaffe D."/>
            <person name="MacCallum I."/>
            <person name="Young S."/>
            <person name="Walker B.J."/>
            <person name="Lander E."/>
            <person name="Lindblad-Toh K."/>
        </authorList>
    </citation>
    <scope>NUCLEOTIDE SEQUENCE [LARGE SCALE GENOMIC DNA]</scope>
    <source>
        <strain evidence="9">Wild caught</strain>
    </source>
</reference>
<comment type="subcellular location">
    <subcellularLocation>
        <location evidence="1">Cytoplasm</location>
        <location evidence="1">Cytoskeleton</location>
    </subcellularLocation>
</comment>
<feature type="compositionally biased region" description="Basic and acidic residues" evidence="6">
    <location>
        <begin position="408"/>
        <end position="438"/>
    </location>
</feature>
<feature type="domain" description="Cytoskeleton-associated protein 2 C-terminal" evidence="7">
    <location>
        <begin position="200"/>
        <end position="545"/>
    </location>
</feature>
<evidence type="ECO:0000256" key="1">
    <source>
        <dbReference type="ARBA" id="ARBA00004245"/>
    </source>
</evidence>
<feature type="compositionally biased region" description="Basic and acidic residues" evidence="6">
    <location>
        <begin position="185"/>
        <end position="195"/>
    </location>
</feature>
<keyword evidence="9" id="KW-1185">Reference proteome</keyword>
<accession>H3A5E8</accession>
<sequence>KVQRRTLSQSFLIKRNDQQKQLAAEKLKPSMTPSERCVLGAYRGKIIQSKIDCFRRPIQNTGEEAPLMGESVLRKASKPPVKRPPNSAVKAVKLPGTNASKPASTVLLQNRSSASTVSLWKKPTARPSVGSRLSTIRKWEPREVNQASKRNPVLGKQASYNGQPPAKQGSELTAVGQQNSSATIRKTEGMSREKASGGPQTTKPVFTNARLNQDAKAVGGSKYSRPKESLEERRARLAEWQASKGKVLKRPVITPKTPSQGNMPKEEPVQAYWTTLVEEDEQGAFTDEINKTIAECMKLIDEGCPRDEVLAILENLVKEIPVVKKLAKYWVCLAHLEQKKGSVGEVIAIYEEAIRAQAKPVHELRNTLAEILKNAKTPPKADIEREQNESQSDDGMLEEITRSSNEGLKVKGEEEQDEKPEQKTDAKEKLKKEEKGEDDGVKEAIFIPMKTPEKESARASTVMYNVRTTPYLQSVKKKIQLEGSNTAIRDLKFLTPVRRSLRIQRKMTMLPDMLKDHDPCVSSLKELAELGSETNAYIYRQNNALQGGDDIKEEK</sequence>
<dbReference type="Gene3D" id="1.25.40.430">
    <property type="match status" value="1"/>
</dbReference>
<dbReference type="Bgee" id="ENSLACG00000004327">
    <property type="expression patterns" value="Expressed in pelvic fin and 2 other cell types or tissues"/>
</dbReference>
<dbReference type="Proteomes" id="UP000008672">
    <property type="component" value="Unassembled WGS sequence"/>
</dbReference>
<keyword evidence="3" id="KW-0963">Cytoplasm</keyword>
<dbReference type="Ensembl" id="ENSLACT00000004911.1">
    <property type="protein sequence ID" value="ENSLACP00000004869.1"/>
    <property type="gene ID" value="ENSLACG00000004327.1"/>
</dbReference>
<dbReference type="InterPro" id="IPR026165">
    <property type="entry name" value="CKAP2_fam"/>
</dbReference>
<evidence type="ECO:0000313" key="8">
    <source>
        <dbReference type="Ensembl" id="ENSLACP00000004869.1"/>
    </source>
</evidence>
<dbReference type="OMA" id="HEPEGQN"/>
<dbReference type="GeneTree" id="ENSGT00530000063691"/>
<feature type="region of interest" description="Disordered" evidence="6">
    <location>
        <begin position="375"/>
        <end position="438"/>
    </location>
</feature>
<dbReference type="EMBL" id="AFYH01135128">
    <property type="status" value="NOT_ANNOTATED_CDS"/>
    <property type="molecule type" value="Genomic_DNA"/>
</dbReference>
<dbReference type="FunCoup" id="H3A5E8">
    <property type="interactions" value="897"/>
</dbReference>
<evidence type="ECO:0000259" key="7">
    <source>
        <dbReference type="Pfam" id="PF15297"/>
    </source>
</evidence>
<comment type="similarity">
    <text evidence="2">Belongs to the CKAP2 family.</text>
</comment>
<feature type="compositionally biased region" description="Basic and acidic residues" evidence="6">
    <location>
        <begin position="379"/>
        <end position="388"/>
    </location>
</feature>
<dbReference type="GO" id="GO:0015630">
    <property type="term" value="C:microtubule cytoskeleton"/>
    <property type="evidence" value="ECO:0007669"/>
    <property type="project" value="TreeGrafter"/>
</dbReference>
<dbReference type="EMBL" id="AFYH01135126">
    <property type="status" value="NOT_ANNOTATED_CDS"/>
    <property type="molecule type" value="Genomic_DNA"/>
</dbReference>
<dbReference type="PANTHER" id="PTHR16076:SF8">
    <property type="entry name" value="CYTOSKELETON-ASSOCIATED PROTEIN 2"/>
    <property type="match status" value="1"/>
</dbReference>
<dbReference type="InParanoid" id="H3A5E8"/>
<feature type="compositionally biased region" description="Polar residues" evidence="6">
    <location>
        <begin position="175"/>
        <end position="184"/>
    </location>
</feature>
<evidence type="ECO:0000256" key="5">
    <source>
        <dbReference type="ARBA" id="ARBA00023212"/>
    </source>
</evidence>
<dbReference type="Pfam" id="PF15297">
    <property type="entry name" value="CKAP2_C"/>
    <property type="match status" value="1"/>
</dbReference>
<dbReference type="AlphaFoldDB" id="H3A5E8"/>
<proteinExistence type="inferred from homology"/>
<reference evidence="8" key="3">
    <citation type="submission" date="2025-09" db="UniProtKB">
        <authorList>
            <consortium name="Ensembl"/>
        </authorList>
    </citation>
    <scope>IDENTIFICATION</scope>
</reference>
<evidence type="ECO:0000256" key="6">
    <source>
        <dbReference type="SAM" id="MobiDB-lite"/>
    </source>
</evidence>
<reference evidence="8" key="2">
    <citation type="submission" date="2025-08" db="UniProtKB">
        <authorList>
            <consortium name="Ensembl"/>
        </authorList>
    </citation>
    <scope>IDENTIFICATION</scope>
</reference>
<keyword evidence="5" id="KW-0206">Cytoskeleton</keyword>
<dbReference type="HOGENOM" id="CLU_026552_0_0_1"/>
<dbReference type="eggNOG" id="ENOG502RUSI">
    <property type="taxonomic scope" value="Eukaryota"/>
</dbReference>
<evidence type="ECO:0000256" key="2">
    <source>
        <dbReference type="ARBA" id="ARBA00009468"/>
    </source>
</evidence>
<dbReference type="GO" id="GO:0007026">
    <property type="term" value="P:negative regulation of microtubule depolymerization"/>
    <property type="evidence" value="ECO:0007669"/>
    <property type="project" value="TreeGrafter"/>
</dbReference>
<dbReference type="STRING" id="7897.ENSLACP00000004869"/>
<protein>
    <submittedName>
        <fullName evidence="8">Cytoskeleton associated protein 2</fullName>
    </submittedName>
</protein>
<organism evidence="8 9">
    <name type="scientific">Latimeria chalumnae</name>
    <name type="common">Coelacanth</name>
    <dbReference type="NCBI Taxonomy" id="7897"/>
    <lineage>
        <taxon>Eukaryota</taxon>
        <taxon>Metazoa</taxon>
        <taxon>Chordata</taxon>
        <taxon>Craniata</taxon>
        <taxon>Vertebrata</taxon>
        <taxon>Euteleostomi</taxon>
        <taxon>Coelacanthiformes</taxon>
        <taxon>Coelacanthidae</taxon>
        <taxon>Latimeria</taxon>
    </lineage>
</organism>
<name>H3A5E8_LATCH</name>
<feature type="region of interest" description="Disordered" evidence="6">
    <location>
        <begin position="136"/>
        <end position="230"/>
    </location>
</feature>
<evidence type="ECO:0000256" key="3">
    <source>
        <dbReference type="ARBA" id="ARBA00022490"/>
    </source>
</evidence>
<evidence type="ECO:0000313" key="9">
    <source>
        <dbReference type="Proteomes" id="UP000008672"/>
    </source>
</evidence>
<gene>
    <name evidence="8" type="primary">CKAP2</name>
</gene>